<evidence type="ECO:0000256" key="4">
    <source>
        <dbReference type="ARBA" id="ARBA00022475"/>
    </source>
</evidence>
<dbReference type="InterPro" id="IPR017911">
    <property type="entry name" value="MacB-like_ATP-bd"/>
</dbReference>
<dbReference type="EMBL" id="JWHT01000041">
    <property type="protein sequence ID" value="KIU22369.1"/>
    <property type="molecule type" value="Genomic_DNA"/>
</dbReference>
<keyword evidence="3" id="KW-0813">Transport</keyword>
<dbReference type="InterPro" id="IPR027417">
    <property type="entry name" value="P-loop_NTPase"/>
</dbReference>
<dbReference type="PANTHER" id="PTHR24220">
    <property type="entry name" value="IMPORT ATP-BINDING PROTEIN"/>
    <property type="match status" value="1"/>
</dbReference>
<dbReference type="PROSITE" id="PS50893">
    <property type="entry name" value="ABC_TRANSPORTER_2"/>
    <property type="match status" value="1"/>
</dbReference>
<dbReference type="AlphaFoldDB" id="A0A0D1KBQ2"/>
<keyword evidence="4" id="KW-1003">Cell membrane</keyword>
<dbReference type="GO" id="GO:0005886">
    <property type="term" value="C:plasma membrane"/>
    <property type="evidence" value="ECO:0007669"/>
    <property type="project" value="UniProtKB-SubCell"/>
</dbReference>
<comment type="similarity">
    <text evidence="8">Belongs to the ABC transporter superfamily. HrtA family.</text>
</comment>
<gene>
    <name evidence="12" type="primary">ytrE_2</name>
    <name evidence="12" type="ORF">ab3b_01764</name>
</gene>
<dbReference type="GO" id="GO:0016887">
    <property type="term" value="F:ATP hydrolysis activity"/>
    <property type="evidence" value="ECO:0007669"/>
    <property type="project" value="InterPro"/>
</dbReference>
<keyword evidence="6" id="KW-0067">ATP-binding</keyword>
<protein>
    <recommendedName>
        <fullName evidence="9">Putative hemin import ATP-binding protein HrtA</fullName>
    </recommendedName>
</protein>
<evidence type="ECO:0000256" key="5">
    <source>
        <dbReference type="ARBA" id="ARBA00022741"/>
    </source>
</evidence>
<dbReference type="GO" id="GO:0022857">
    <property type="term" value="F:transmembrane transporter activity"/>
    <property type="evidence" value="ECO:0007669"/>
    <property type="project" value="TreeGrafter"/>
</dbReference>
<dbReference type="SMART" id="SM00382">
    <property type="entry name" value="AAA"/>
    <property type="match status" value="1"/>
</dbReference>
<dbReference type="PROSITE" id="PS00211">
    <property type="entry name" value="ABC_TRANSPORTER_1"/>
    <property type="match status" value="1"/>
</dbReference>
<sequence length="226" mass="25074">MTKEVLAVRHVTKRFGQGENQVVALQDASMSVRASEVVLIIGPSGSGKSTLLTILGGLQTPTEGEVRLMNEDLQALPQRDLEELRLDKIGFVLQAYNLVPYLTVADQFKLVDQVKKTPNVAEKPFERILRRLGIVAMTHRYPDELSGGQKQRVALARALYADPTIILADEPTAALDSERVNEVGQLLAEIAHQQHKAVVVVTHDVRLQEFADRTYEIVDGRLSEKT</sequence>
<dbReference type="PATRIC" id="fig|137591.24.peg.1711"/>
<evidence type="ECO:0000256" key="3">
    <source>
        <dbReference type="ARBA" id="ARBA00022448"/>
    </source>
</evidence>
<comment type="caution">
    <text evidence="12">The sequence shown here is derived from an EMBL/GenBank/DDBJ whole genome shotgun (WGS) entry which is preliminary data.</text>
</comment>
<dbReference type="CDD" id="cd03255">
    <property type="entry name" value="ABC_MJ0796_LolCDE_FtsE"/>
    <property type="match status" value="1"/>
</dbReference>
<dbReference type="InterPro" id="IPR003439">
    <property type="entry name" value="ABC_transporter-like_ATP-bd"/>
</dbReference>
<accession>A0A0D1KBQ2</accession>
<organism evidence="12 13">
    <name type="scientific">Weissella cibaria</name>
    <dbReference type="NCBI Taxonomy" id="137591"/>
    <lineage>
        <taxon>Bacteria</taxon>
        <taxon>Bacillati</taxon>
        <taxon>Bacillota</taxon>
        <taxon>Bacilli</taxon>
        <taxon>Lactobacillales</taxon>
        <taxon>Lactobacillaceae</taxon>
        <taxon>Weissella</taxon>
    </lineage>
</organism>
<dbReference type="GO" id="GO:0005524">
    <property type="term" value="F:ATP binding"/>
    <property type="evidence" value="ECO:0007669"/>
    <property type="project" value="UniProtKB-KW"/>
</dbReference>
<dbReference type="PANTHER" id="PTHR24220:SF666">
    <property type="entry name" value="HEMIN IMPORT ATP-BINDING PROTEIN HRTA-RELATED"/>
    <property type="match status" value="1"/>
</dbReference>
<evidence type="ECO:0000313" key="12">
    <source>
        <dbReference type="EMBL" id="KIU22369.1"/>
    </source>
</evidence>
<dbReference type="Proteomes" id="UP000032289">
    <property type="component" value="Unassembled WGS sequence"/>
</dbReference>
<evidence type="ECO:0000256" key="1">
    <source>
        <dbReference type="ARBA" id="ARBA00004202"/>
    </source>
</evidence>
<comment type="function">
    <text evidence="10">Part of the ABC transporter complex hrt involved in hemin import. Responsible for energy coupling to the transport system.</text>
</comment>
<evidence type="ECO:0000256" key="6">
    <source>
        <dbReference type="ARBA" id="ARBA00022840"/>
    </source>
</evidence>
<proteinExistence type="inferred from homology"/>
<evidence type="ECO:0000256" key="2">
    <source>
        <dbReference type="ARBA" id="ARBA00011131"/>
    </source>
</evidence>
<dbReference type="Gene3D" id="3.40.50.300">
    <property type="entry name" value="P-loop containing nucleotide triphosphate hydrolases"/>
    <property type="match status" value="1"/>
</dbReference>
<evidence type="ECO:0000256" key="10">
    <source>
        <dbReference type="ARBA" id="ARBA00024721"/>
    </source>
</evidence>
<comment type="subcellular location">
    <subcellularLocation>
        <location evidence="1">Cell membrane</location>
        <topology evidence="1">Peripheral membrane protein</topology>
    </subcellularLocation>
</comment>
<evidence type="ECO:0000256" key="9">
    <source>
        <dbReference type="ARBA" id="ARBA00024432"/>
    </source>
</evidence>
<dbReference type="InterPro" id="IPR015854">
    <property type="entry name" value="ABC_transpr_LolD-like"/>
</dbReference>
<dbReference type="SUPFAM" id="SSF52540">
    <property type="entry name" value="P-loop containing nucleoside triphosphate hydrolases"/>
    <property type="match status" value="1"/>
</dbReference>
<keyword evidence="5" id="KW-0547">Nucleotide-binding</keyword>
<feature type="domain" description="ABC transporter" evidence="11">
    <location>
        <begin position="6"/>
        <end position="226"/>
    </location>
</feature>
<keyword evidence="7" id="KW-0472">Membrane</keyword>
<dbReference type="Pfam" id="PF00005">
    <property type="entry name" value="ABC_tran"/>
    <property type="match status" value="1"/>
</dbReference>
<dbReference type="InterPro" id="IPR017871">
    <property type="entry name" value="ABC_transporter-like_CS"/>
</dbReference>
<reference evidence="12 13" key="1">
    <citation type="journal article" date="2015" name="Microbiology (Mosc.)">
        <title>Genomics of the Weissella cibaria species with an examination of its metabolic traits.</title>
        <authorList>
            <person name="Lynch K.M."/>
            <person name="Lucid A."/>
            <person name="Arendt E.K."/>
            <person name="Sleator R.D."/>
            <person name="Lucey B."/>
            <person name="Coffey A."/>
        </authorList>
    </citation>
    <scope>NUCLEOTIDE SEQUENCE [LARGE SCALE GENOMIC DNA]</scope>
    <source>
        <strain evidence="12 13">AB3b</strain>
    </source>
</reference>
<evidence type="ECO:0000259" key="11">
    <source>
        <dbReference type="PROSITE" id="PS50893"/>
    </source>
</evidence>
<evidence type="ECO:0000256" key="7">
    <source>
        <dbReference type="ARBA" id="ARBA00023136"/>
    </source>
</evidence>
<evidence type="ECO:0000313" key="13">
    <source>
        <dbReference type="Proteomes" id="UP000032289"/>
    </source>
</evidence>
<dbReference type="RefSeq" id="WP_043941595.1">
    <property type="nucleotide sequence ID" value="NZ_JWHT01000041.1"/>
</dbReference>
<dbReference type="InterPro" id="IPR003593">
    <property type="entry name" value="AAA+_ATPase"/>
</dbReference>
<comment type="subunit">
    <text evidence="2">The complex is composed of two ATP-binding proteins (HrtA), two transmembrane proteins (HrtB) and a solute-binding protein.</text>
</comment>
<name>A0A0D1KBQ2_9LACO</name>
<evidence type="ECO:0000256" key="8">
    <source>
        <dbReference type="ARBA" id="ARBA00024359"/>
    </source>
</evidence>